<evidence type="ECO:0000313" key="1">
    <source>
        <dbReference type="EMBL" id="CAG8748033.1"/>
    </source>
</evidence>
<dbReference type="EMBL" id="CAJVPV010033993">
    <property type="protein sequence ID" value="CAG8748033.1"/>
    <property type="molecule type" value="Genomic_DNA"/>
</dbReference>
<reference evidence="1" key="1">
    <citation type="submission" date="2021-06" db="EMBL/GenBank/DDBJ databases">
        <authorList>
            <person name="Kallberg Y."/>
            <person name="Tangrot J."/>
            <person name="Rosling A."/>
        </authorList>
    </citation>
    <scope>NUCLEOTIDE SEQUENCE</scope>
    <source>
        <strain evidence="1">CL551</strain>
    </source>
</reference>
<feature type="non-terminal residue" evidence="1">
    <location>
        <position position="1"/>
    </location>
</feature>
<dbReference type="Proteomes" id="UP000789342">
    <property type="component" value="Unassembled WGS sequence"/>
</dbReference>
<sequence length="61" mass="6854">LFVMIIKKKVTPLRGNIKRKKTSENINSIPLHLQGAMSVEMFSLLRQILQIGDFVDISVSG</sequence>
<dbReference type="AlphaFoldDB" id="A0A9N9IRX2"/>
<name>A0A9N9IRX2_9GLOM</name>
<proteinExistence type="predicted"/>
<keyword evidence="2" id="KW-1185">Reference proteome</keyword>
<protein>
    <submittedName>
        <fullName evidence="1">2323_t:CDS:1</fullName>
    </submittedName>
</protein>
<organism evidence="1 2">
    <name type="scientific">Acaulospora morrowiae</name>
    <dbReference type="NCBI Taxonomy" id="94023"/>
    <lineage>
        <taxon>Eukaryota</taxon>
        <taxon>Fungi</taxon>
        <taxon>Fungi incertae sedis</taxon>
        <taxon>Mucoromycota</taxon>
        <taxon>Glomeromycotina</taxon>
        <taxon>Glomeromycetes</taxon>
        <taxon>Diversisporales</taxon>
        <taxon>Acaulosporaceae</taxon>
        <taxon>Acaulospora</taxon>
    </lineage>
</organism>
<comment type="caution">
    <text evidence="1">The sequence shown here is derived from an EMBL/GenBank/DDBJ whole genome shotgun (WGS) entry which is preliminary data.</text>
</comment>
<accession>A0A9N9IRX2</accession>
<evidence type="ECO:0000313" key="2">
    <source>
        <dbReference type="Proteomes" id="UP000789342"/>
    </source>
</evidence>
<gene>
    <name evidence="1" type="ORF">AMORRO_LOCUS15163</name>
</gene>